<organism evidence="1">
    <name type="scientific">viral metagenome</name>
    <dbReference type="NCBI Taxonomy" id="1070528"/>
    <lineage>
        <taxon>unclassified sequences</taxon>
        <taxon>metagenomes</taxon>
        <taxon>organismal metagenomes</taxon>
    </lineage>
</organism>
<dbReference type="EMBL" id="MT144419">
    <property type="protein sequence ID" value="QJA53397.1"/>
    <property type="molecule type" value="Genomic_DNA"/>
</dbReference>
<sequence length="88" mass="10369">MKAKTAAEFWEERFKELPRTDTEKLAVAMMTEYADYVCNKQTIYICGKCQKEMKYWNGCKMGAYGVDIENCEDPQYKCICGNKFYIMQ</sequence>
<reference evidence="1" key="1">
    <citation type="submission" date="2020-03" db="EMBL/GenBank/DDBJ databases">
        <title>The deep terrestrial virosphere.</title>
        <authorList>
            <person name="Holmfeldt K."/>
            <person name="Nilsson E."/>
            <person name="Simone D."/>
            <person name="Lopez-Fernandez M."/>
            <person name="Wu X."/>
            <person name="de Brujin I."/>
            <person name="Lundin D."/>
            <person name="Andersson A."/>
            <person name="Bertilsson S."/>
            <person name="Dopson M."/>
        </authorList>
    </citation>
    <scope>NUCLEOTIDE SEQUENCE</scope>
    <source>
        <strain evidence="1">TM448A03496</strain>
    </source>
</reference>
<name>A0A6H2A1F1_9ZZZZ</name>
<evidence type="ECO:0000313" key="1">
    <source>
        <dbReference type="EMBL" id="QJA53397.1"/>
    </source>
</evidence>
<protein>
    <submittedName>
        <fullName evidence="1">Uncharacterized protein</fullName>
    </submittedName>
</protein>
<proteinExistence type="predicted"/>
<gene>
    <name evidence="1" type="ORF">TM448A03496_0003</name>
</gene>
<dbReference type="AlphaFoldDB" id="A0A6H2A1F1"/>
<accession>A0A6H2A1F1</accession>